<name>A0A0F9C4V4_9ZZZZ</name>
<gene>
    <name evidence="2" type="ORF">LCGC14_2367080</name>
</gene>
<evidence type="ECO:0000256" key="1">
    <source>
        <dbReference type="SAM" id="MobiDB-lite"/>
    </source>
</evidence>
<feature type="region of interest" description="Disordered" evidence="1">
    <location>
        <begin position="1"/>
        <end position="25"/>
    </location>
</feature>
<dbReference type="AlphaFoldDB" id="A0A0F9C4V4"/>
<evidence type="ECO:0000313" key="2">
    <source>
        <dbReference type="EMBL" id="KKL43013.1"/>
    </source>
</evidence>
<sequence length="49" mass="5907">MKNRRGRPTGYKLSKKSKNKIRKSRIGQRHTIETRLKISFLWLLINIQL</sequence>
<protein>
    <recommendedName>
        <fullName evidence="3">Nuclease associated modular domain-containing protein</fullName>
    </recommendedName>
</protein>
<proteinExistence type="predicted"/>
<dbReference type="EMBL" id="LAZR01034809">
    <property type="protein sequence ID" value="KKL43013.1"/>
    <property type="molecule type" value="Genomic_DNA"/>
</dbReference>
<organism evidence="2">
    <name type="scientific">marine sediment metagenome</name>
    <dbReference type="NCBI Taxonomy" id="412755"/>
    <lineage>
        <taxon>unclassified sequences</taxon>
        <taxon>metagenomes</taxon>
        <taxon>ecological metagenomes</taxon>
    </lineage>
</organism>
<comment type="caution">
    <text evidence="2">The sequence shown here is derived from an EMBL/GenBank/DDBJ whole genome shotgun (WGS) entry which is preliminary data.</text>
</comment>
<accession>A0A0F9C4V4</accession>
<evidence type="ECO:0008006" key="3">
    <source>
        <dbReference type="Google" id="ProtNLM"/>
    </source>
</evidence>
<reference evidence="2" key="1">
    <citation type="journal article" date="2015" name="Nature">
        <title>Complex archaea that bridge the gap between prokaryotes and eukaryotes.</title>
        <authorList>
            <person name="Spang A."/>
            <person name="Saw J.H."/>
            <person name="Jorgensen S.L."/>
            <person name="Zaremba-Niedzwiedzka K."/>
            <person name="Martijn J."/>
            <person name="Lind A.E."/>
            <person name="van Eijk R."/>
            <person name="Schleper C."/>
            <person name="Guy L."/>
            <person name="Ettema T.J."/>
        </authorList>
    </citation>
    <scope>NUCLEOTIDE SEQUENCE</scope>
</reference>